<dbReference type="Proteomes" id="UP000275385">
    <property type="component" value="Unassembled WGS sequence"/>
</dbReference>
<feature type="domain" description="Amidase" evidence="2">
    <location>
        <begin position="32"/>
        <end position="432"/>
    </location>
</feature>
<organism evidence="3 4">
    <name type="scientific">Coniochaeta pulveracea</name>
    <dbReference type="NCBI Taxonomy" id="177199"/>
    <lineage>
        <taxon>Eukaryota</taxon>
        <taxon>Fungi</taxon>
        <taxon>Dikarya</taxon>
        <taxon>Ascomycota</taxon>
        <taxon>Pezizomycotina</taxon>
        <taxon>Sordariomycetes</taxon>
        <taxon>Sordariomycetidae</taxon>
        <taxon>Coniochaetales</taxon>
        <taxon>Coniochaetaceae</taxon>
        <taxon>Coniochaeta</taxon>
    </lineage>
</organism>
<dbReference type="Gene3D" id="3.90.1300.10">
    <property type="entry name" value="Amidase signature (AS) domain"/>
    <property type="match status" value="1"/>
</dbReference>
<accession>A0A420YL85</accession>
<reference evidence="3 4" key="1">
    <citation type="submission" date="2018-08" db="EMBL/GenBank/DDBJ databases">
        <title>Draft genome of the lignicolous fungus Coniochaeta pulveracea.</title>
        <authorList>
            <person name="Borstlap C.J."/>
            <person name="De Witt R.N."/>
            <person name="Botha A."/>
            <person name="Volschenk H."/>
        </authorList>
    </citation>
    <scope>NUCLEOTIDE SEQUENCE [LARGE SCALE GENOMIC DNA]</scope>
    <source>
        <strain evidence="3 4">CAB683</strain>
    </source>
</reference>
<dbReference type="EMBL" id="QVQW01000004">
    <property type="protein sequence ID" value="RKU48595.1"/>
    <property type="molecule type" value="Genomic_DNA"/>
</dbReference>
<feature type="region of interest" description="Disordered" evidence="1">
    <location>
        <begin position="153"/>
        <end position="182"/>
    </location>
</feature>
<dbReference type="Pfam" id="PF01425">
    <property type="entry name" value="Amidase"/>
    <property type="match status" value="1"/>
</dbReference>
<name>A0A420YL85_9PEZI</name>
<dbReference type="PANTHER" id="PTHR42678">
    <property type="entry name" value="AMIDASE"/>
    <property type="match status" value="1"/>
</dbReference>
<gene>
    <name evidence="3" type="ORF">DL546_008533</name>
</gene>
<proteinExistence type="predicted"/>
<dbReference type="InterPro" id="IPR036928">
    <property type="entry name" value="AS_sf"/>
</dbReference>
<evidence type="ECO:0000313" key="3">
    <source>
        <dbReference type="EMBL" id="RKU48595.1"/>
    </source>
</evidence>
<evidence type="ECO:0000313" key="4">
    <source>
        <dbReference type="Proteomes" id="UP000275385"/>
    </source>
</evidence>
<dbReference type="InterPro" id="IPR023631">
    <property type="entry name" value="Amidase_dom"/>
</dbReference>
<dbReference type="STRING" id="177199.A0A420YL85"/>
<comment type="caution">
    <text evidence="3">The sequence shown here is derived from an EMBL/GenBank/DDBJ whole genome shotgun (WGS) entry which is preliminary data.</text>
</comment>
<evidence type="ECO:0000256" key="1">
    <source>
        <dbReference type="SAM" id="MobiDB-lite"/>
    </source>
</evidence>
<dbReference type="OrthoDB" id="566138at2759"/>
<dbReference type="PANTHER" id="PTHR42678:SF34">
    <property type="entry name" value="OS04G0183300 PROTEIN"/>
    <property type="match status" value="1"/>
</dbReference>
<keyword evidence="4" id="KW-1185">Reference proteome</keyword>
<sequence>MNNASGEMSIITSSALDIAHQLDSGALSSLQVVEAYLDQIERYNRTGLGLNAIISVAPRESVLAQARVLDEERRLGRIKSELHGIPIVVKDAIVTDPSLGMPTTVGSHVFASMKAKRNAGVVDKLLDAGMIIIGKGNMTEFCGLKSDEGMGWSSYGGQTQSPYRRADLPDDDQPTPGGSSSGSAVSVLAGFCPIAIGTETTGSAVLPASCNGLYGVKLRPGSVPDDGIFTLSESFDGVGVIARTPRDCAALAGVLTRNEDWTNSSLEAFPWSELRIGAVANDWGLYPSPKEKWSSPDIVKAYTSALETMRTNGADVIFPLPLVEHDILQHNGETLTTVAYHEFPGQVQKFIKNFETEANIKSLRDIIEWNKDHADIALPEPHSSQSELIKALNNTMTEETGSEVVAKLHQLADLGRQGGAMDLLNLDIILAPSDSTLVTFAACARWPIATVPLGRWEKNGQPYGLFAVARDGREDVLFRFMSMFHGTFKNVIDTPQGLFANEN</sequence>
<dbReference type="AlphaFoldDB" id="A0A420YL85"/>
<protein>
    <recommendedName>
        <fullName evidence="2">Amidase domain-containing protein</fullName>
    </recommendedName>
</protein>
<evidence type="ECO:0000259" key="2">
    <source>
        <dbReference type="Pfam" id="PF01425"/>
    </source>
</evidence>
<dbReference type="SUPFAM" id="SSF75304">
    <property type="entry name" value="Amidase signature (AS) enzymes"/>
    <property type="match status" value="1"/>
</dbReference>